<feature type="domain" description="DUF4124" evidence="1">
    <location>
        <begin position="35"/>
        <end position="60"/>
    </location>
</feature>
<evidence type="ECO:0000313" key="3">
    <source>
        <dbReference type="Proteomes" id="UP000739411"/>
    </source>
</evidence>
<dbReference type="InterPro" id="IPR025392">
    <property type="entry name" value="DUF4124"/>
</dbReference>
<sequence length="188" mass="21475">MTLSTNKLHLSIHSNILNIALGIVFFISSQNALTSEGSATYKWKDEKGMTNISDKPPPRSCTSADCKQILDGIKENAIKKAQDQEREKANQELLKKQGEEFNANFIKEIKQKTLICFLGKAKCKLSDLQLHLKVIGPSGVKEILGQPERTQRISRDMVMLTYWYYRIGGQLFQCSRQAERRFEDINTY</sequence>
<gene>
    <name evidence="2" type="ORF">IPJ38_13710</name>
</gene>
<reference evidence="2 3" key="1">
    <citation type="submission" date="2020-10" db="EMBL/GenBank/DDBJ databases">
        <title>Connecting structure to function with the recovery of over 1000 high-quality activated sludge metagenome-assembled genomes encoding full-length rRNA genes using long-read sequencing.</title>
        <authorList>
            <person name="Singleton C.M."/>
            <person name="Petriglieri F."/>
            <person name="Kristensen J.M."/>
            <person name="Kirkegaard R.H."/>
            <person name="Michaelsen T.Y."/>
            <person name="Andersen M.H."/>
            <person name="Karst S.M."/>
            <person name="Dueholm M.S."/>
            <person name="Nielsen P.H."/>
            <person name="Albertsen M."/>
        </authorList>
    </citation>
    <scope>NUCLEOTIDE SEQUENCE [LARGE SCALE GENOMIC DNA]</scope>
    <source>
        <strain evidence="2">EsbW_18-Q3-R4-48_BATAC.463</strain>
    </source>
</reference>
<evidence type="ECO:0000259" key="1">
    <source>
        <dbReference type="Pfam" id="PF13511"/>
    </source>
</evidence>
<comment type="caution">
    <text evidence="2">The sequence shown here is derived from an EMBL/GenBank/DDBJ whole genome shotgun (WGS) entry which is preliminary data.</text>
</comment>
<dbReference type="Pfam" id="PF13511">
    <property type="entry name" value="DUF4124"/>
    <property type="match status" value="1"/>
</dbReference>
<dbReference type="EMBL" id="JADJMS010000029">
    <property type="protein sequence ID" value="MBK7416009.1"/>
    <property type="molecule type" value="Genomic_DNA"/>
</dbReference>
<name>A0A935K3M5_9RHOO</name>
<evidence type="ECO:0000313" key="2">
    <source>
        <dbReference type="EMBL" id="MBK7416009.1"/>
    </source>
</evidence>
<dbReference type="AlphaFoldDB" id="A0A935K3M5"/>
<proteinExistence type="predicted"/>
<accession>A0A935K3M5</accession>
<dbReference type="Proteomes" id="UP000739411">
    <property type="component" value="Unassembled WGS sequence"/>
</dbReference>
<protein>
    <submittedName>
        <fullName evidence="2">DUF4124 domain-containing protein</fullName>
    </submittedName>
</protein>
<organism evidence="2 3">
    <name type="scientific">Candidatus Dechloromonas phosphorivorans</name>
    <dbReference type="NCBI Taxonomy" id="2899244"/>
    <lineage>
        <taxon>Bacteria</taxon>
        <taxon>Pseudomonadati</taxon>
        <taxon>Pseudomonadota</taxon>
        <taxon>Betaproteobacteria</taxon>
        <taxon>Rhodocyclales</taxon>
        <taxon>Azonexaceae</taxon>
        <taxon>Dechloromonas</taxon>
    </lineage>
</organism>